<evidence type="ECO:0000256" key="2">
    <source>
        <dbReference type="ARBA" id="ARBA00093628"/>
    </source>
</evidence>
<evidence type="ECO:0000313" key="3">
    <source>
        <dbReference type="EMBL" id="MFC4656405.1"/>
    </source>
</evidence>
<accession>A0ABV9JQC4</accession>
<reference evidence="4" key="1">
    <citation type="journal article" date="2019" name="Int. J. Syst. Evol. Microbiol.">
        <title>The Global Catalogue of Microorganisms (GCM) 10K type strain sequencing project: providing services to taxonomists for standard genome sequencing and annotation.</title>
        <authorList>
            <consortium name="The Broad Institute Genomics Platform"/>
            <consortium name="The Broad Institute Genome Sequencing Center for Infectious Disease"/>
            <person name="Wu L."/>
            <person name="Ma J."/>
        </authorList>
    </citation>
    <scope>NUCLEOTIDE SEQUENCE [LARGE SCALE GENOMIC DNA]</scope>
    <source>
        <strain evidence="4">DT28</strain>
    </source>
</reference>
<protein>
    <recommendedName>
        <fullName evidence="2">Macrodomain Ori protein</fullName>
    </recommendedName>
</protein>
<evidence type="ECO:0000313" key="4">
    <source>
        <dbReference type="Proteomes" id="UP001595962"/>
    </source>
</evidence>
<evidence type="ECO:0000256" key="1">
    <source>
        <dbReference type="ARBA" id="ARBA00093464"/>
    </source>
</evidence>
<sequence length="116" mass="13437">MQQSFVATRRFFDDRNFPKGFTRSGRFTLAEGNLLEKHGIAMQELEQGSRQPVNDEEKRFLDVCKGEVEASSQYEKVWVKYKQRVGEKRKFHTVFGKKRIADGSDDFSFADSSDSD</sequence>
<proteinExistence type="inferred from homology"/>
<comment type="caution">
    <text evidence="3">The sequence shown here is derived from an EMBL/GenBank/DDBJ whole genome shotgun (WGS) entry which is preliminary data.</text>
</comment>
<gene>
    <name evidence="3" type="primary">maoP</name>
    <name evidence="3" type="ORF">ACFO3I_15415</name>
</gene>
<dbReference type="EMBL" id="JBHSGB010000014">
    <property type="protein sequence ID" value="MFC4656405.1"/>
    <property type="molecule type" value="Genomic_DNA"/>
</dbReference>
<name>A0ABV9JQC4_9GAMM</name>
<keyword evidence="4" id="KW-1185">Reference proteome</keyword>
<organism evidence="3 4">
    <name type="scientific">Rheinheimera marina</name>
    <dbReference type="NCBI Taxonomy" id="1774958"/>
    <lineage>
        <taxon>Bacteria</taxon>
        <taxon>Pseudomonadati</taxon>
        <taxon>Pseudomonadota</taxon>
        <taxon>Gammaproteobacteria</taxon>
        <taxon>Chromatiales</taxon>
        <taxon>Chromatiaceae</taxon>
        <taxon>Rheinheimera</taxon>
    </lineage>
</organism>
<dbReference type="RefSeq" id="WP_377335436.1">
    <property type="nucleotide sequence ID" value="NZ_JBHSGB010000014.1"/>
</dbReference>
<dbReference type="InterPro" id="IPR007335">
    <property type="entry name" value="DUF413"/>
</dbReference>
<dbReference type="Proteomes" id="UP001595962">
    <property type="component" value="Unassembled WGS sequence"/>
</dbReference>
<comment type="similarity">
    <text evidence="1">Belongs to the MaoP family.</text>
</comment>
<dbReference type="Pfam" id="PF04219">
    <property type="entry name" value="DUF413"/>
    <property type="match status" value="1"/>
</dbReference>